<dbReference type="GO" id="GO:0005524">
    <property type="term" value="F:ATP binding"/>
    <property type="evidence" value="ECO:0007669"/>
    <property type="project" value="UniProtKB-KW"/>
</dbReference>
<feature type="compositionally biased region" description="Basic and acidic residues" evidence="13">
    <location>
        <begin position="1033"/>
        <end position="1050"/>
    </location>
</feature>
<keyword evidence="11" id="KW-0539">Nucleus</keyword>
<evidence type="ECO:0000256" key="12">
    <source>
        <dbReference type="SAM" id="Coils"/>
    </source>
</evidence>
<keyword evidence="9" id="KW-0233">DNA recombination</keyword>
<dbReference type="GO" id="GO:0003697">
    <property type="term" value="F:single-stranded DNA binding"/>
    <property type="evidence" value="ECO:0007669"/>
    <property type="project" value="TreeGrafter"/>
</dbReference>
<dbReference type="GO" id="GO:0003684">
    <property type="term" value="F:damaged DNA binding"/>
    <property type="evidence" value="ECO:0007669"/>
    <property type="project" value="TreeGrafter"/>
</dbReference>
<keyword evidence="5" id="KW-0547">Nucleotide-binding</keyword>
<dbReference type="PANTHER" id="PTHR19306:SF6">
    <property type="entry name" value="STRUCTURAL MAINTENANCE OF CHROMOSOMES PROTEIN 6"/>
    <property type="match status" value="1"/>
</dbReference>
<keyword evidence="15" id="KW-1185">Reference proteome</keyword>
<evidence type="ECO:0000313" key="16">
    <source>
        <dbReference type="WBParaSite" id="Pan_g9631.t1"/>
    </source>
</evidence>
<organism evidence="15 16">
    <name type="scientific">Panagrellus redivivus</name>
    <name type="common">Microworm</name>
    <dbReference type="NCBI Taxonomy" id="6233"/>
    <lineage>
        <taxon>Eukaryota</taxon>
        <taxon>Metazoa</taxon>
        <taxon>Ecdysozoa</taxon>
        <taxon>Nematoda</taxon>
        <taxon>Chromadorea</taxon>
        <taxon>Rhabditida</taxon>
        <taxon>Tylenchina</taxon>
        <taxon>Panagrolaimomorpha</taxon>
        <taxon>Panagrolaimoidea</taxon>
        <taxon>Panagrolaimidae</taxon>
        <taxon>Panagrellus</taxon>
    </lineage>
</organism>
<dbReference type="InterPro" id="IPR003395">
    <property type="entry name" value="RecF/RecN/SMC_N"/>
</dbReference>
<keyword evidence="10" id="KW-0234">DNA repair</keyword>
<evidence type="ECO:0000256" key="5">
    <source>
        <dbReference type="ARBA" id="ARBA00022741"/>
    </source>
</evidence>
<evidence type="ECO:0000256" key="4">
    <source>
        <dbReference type="ARBA" id="ARBA00022454"/>
    </source>
</evidence>
<keyword evidence="4" id="KW-0158">Chromosome</keyword>
<feature type="compositionally biased region" description="Acidic residues" evidence="13">
    <location>
        <begin position="1000"/>
        <end position="1012"/>
    </location>
</feature>
<feature type="region of interest" description="Disordered" evidence="13">
    <location>
        <begin position="1"/>
        <end position="22"/>
    </location>
</feature>
<name>A0A7E4WCG4_PANRE</name>
<evidence type="ECO:0000256" key="2">
    <source>
        <dbReference type="ARBA" id="ARBA00004286"/>
    </source>
</evidence>
<evidence type="ECO:0000256" key="9">
    <source>
        <dbReference type="ARBA" id="ARBA00023172"/>
    </source>
</evidence>
<feature type="region of interest" description="Disordered" evidence="13">
    <location>
        <begin position="990"/>
        <end position="1050"/>
    </location>
</feature>
<dbReference type="InterPro" id="IPR027417">
    <property type="entry name" value="P-loop_NTPase"/>
</dbReference>
<keyword evidence="6" id="KW-0227">DNA damage</keyword>
<dbReference type="PANTHER" id="PTHR19306">
    <property type="entry name" value="STRUCTURAL MAINTENANCE OF CHROMOSOMES 5,6 SMC5, SMC6"/>
    <property type="match status" value="1"/>
</dbReference>
<evidence type="ECO:0000256" key="8">
    <source>
        <dbReference type="ARBA" id="ARBA00023054"/>
    </source>
</evidence>
<feature type="compositionally biased region" description="Basic and acidic residues" evidence="13">
    <location>
        <begin position="852"/>
        <end position="861"/>
    </location>
</feature>
<feature type="region of interest" description="Disordered" evidence="13">
    <location>
        <begin position="847"/>
        <end position="880"/>
    </location>
</feature>
<dbReference type="GO" id="GO:0000724">
    <property type="term" value="P:double-strand break repair via homologous recombination"/>
    <property type="evidence" value="ECO:0007669"/>
    <property type="project" value="TreeGrafter"/>
</dbReference>
<feature type="coiled-coil region" evidence="12">
    <location>
        <begin position="668"/>
        <end position="771"/>
    </location>
</feature>
<comment type="subcellular location">
    <subcellularLocation>
        <location evidence="2">Chromosome</location>
    </subcellularLocation>
    <subcellularLocation>
        <location evidence="1">Nucleus</location>
    </subcellularLocation>
</comment>
<evidence type="ECO:0000256" key="11">
    <source>
        <dbReference type="ARBA" id="ARBA00023242"/>
    </source>
</evidence>
<evidence type="ECO:0000259" key="14">
    <source>
        <dbReference type="Pfam" id="PF02463"/>
    </source>
</evidence>
<dbReference type="GO" id="GO:0035861">
    <property type="term" value="C:site of double-strand break"/>
    <property type="evidence" value="ECO:0007669"/>
    <property type="project" value="TreeGrafter"/>
</dbReference>
<protein>
    <submittedName>
        <fullName evidence="16">SMC_N domain-containing protein</fullName>
    </submittedName>
</protein>
<evidence type="ECO:0000256" key="6">
    <source>
        <dbReference type="ARBA" id="ARBA00022763"/>
    </source>
</evidence>
<reference evidence="16" key="2">
    <citation type="submission" date="2020-10" db="UniProtKB">
        <authorList>
            <consortium name="WormBaseParasite"/>
        </authorList>
    </citation>
    <scope>IDENTIFICATION</scope>
</reference>
<dbReference type="GO" id="GO:0005634">
    <property type="term" value="C:nucleus"/>
    <property type="evidence" value="ECO:0007669"/>
    <property type="project" value="UniProtKB-SubCell"/>
</dbReference>
<feature type="coiled-coil region" evidence="12">
    <location>
        <begin position="237"/>
        <end position="380"/>
    </location>
</feature>
<evidence type="ECO:0000256" key="7">
    <source>
        <dbReference type="ARBA" id="ARBA00022840"/>
    </source>
</evidence>
<accession>A0A7E4WCG4</accession>
<evidence type="ECO:0000256" key="13">
    <source>
        <dbReference type="SAM" id="MobiDB-lite"/>
    </source>
</evidence>
<evidence type="ECO:0000313" key="15">
    <source>
        <dbReference type="Proteomes" id="UP000492821"/>
    </source>
</evidence>
<keyword evidence="7" id="KW-0067">ATP-binding</keyword>
<evidence type="ECO:0000256" key="3">
    <source>
        <dbReference type="ARBA" id="ARBA00006793"/>
    </source>
</evidence>
<feature type="compositionally biased region" description="Basic residues" evidence="13">
    <location>
        <begin position="1020"/>
        <end position="1032"/>
    </location>
</feature>
<dbReference type="Pfam" id="PF02463">
    <property type="entry name" value="SMC_N"/>
    <property type="match status" value="1"/>
</dbReference>
<evidence type="ECO:0000256" key="1">
    <source>
        <dbReference type="ARBA" id="ARBA00004123"/>
    </source>
</evidence>
<proteinExistence type="inferred from homology"/>
<keyword evidence="8 12" id="KW-0175">Coiled coil</keyword>
<dbReference type="Gene3D" id="3.40.50.300">
    <property type="entry name" value="P-loop containing nucleotide triphosphate hydrolases"/>
    <property type="match status" value="2"/>
</dbReference>
<reference evidence="15" key="1">
    <citation type="journal article" date="2013" name="Genetics">
        <title>The draft genome and transcriptome of Panagrellus redivivus are shaped by the harsh demands of a free-living lifestyle.</title>
        <authorList>
            <person name="Srinivasan J."/>
            <person name="Dillman A.R."/>
            <person name="Macchietto M.G."/>
            <person name="Heikkinen L."/>
            <person name="Lakso M."/>
            <person name="Fracchia K.M."/>
            <person name="Antoshechkin I."/>
            <person name="Mortazavi A."/>
            <person name="Wong G."/>
            <person name="Sternberg P.W."/>
        </authorList>
    </citation>
    <scope>NUCLEOTIDE SEQUENCE [LARGE SCALE GENOMIC DNA]</scope>
    <source>
        <strain evidence="15">MT8872</strain>
    </source>
</reference>
<feature type="domain" description="RecF/RecN/SMC N-terminal" evidence="14">
    <location>
        <begin position="47"/>
        <end position="1123"/>
    </location>
</feature>
<feature type="coiled-coil region" evidence="12">
    <location>
        <begin position="431"/>
        <end position="472"/>
    </location>
</feature>
<dbReference type="WBParaSite" id="Pan_g9631.t1">
    <property type="protein sequence ID" value="Pan_g9631.t1"/>
    <property type="gene ID" value="Pan_g9631"/>
</dbReference>
<dbReference type="Proteomes" id="UP000492821">
    <property type="component" value="Unassembled WGS sequence"/>
</dbReference>
<dbReference type="GO" id="GO:0030915">
    <property type="term" value="C:Smc5-Smc6 complex"/>
    <property type="evidence" value="ECO:0007669"/>
    <property type="project" value="TreeGrafter"/>
</dbReference>
<dbReference type="AlphaFoldDB" id="A0A7E4WCG4"/>
<evidence type="ECO:0000256" key="10">
    <source>
        <dbReference type="ARBA" id="ARBA00023204"/>
    </source>
</evidence>
<sequence length="1145" mass="132091">MADDTVDASMLDLTADPAPNDENQMSLTRVIRTTQVEEVGITAGRILEIDLENFMCHKNLKMRFDADQYNCFYIVGPNGSGKSAIFAGLNIGLGGKGRSNDRGNSLNAYIKEGETTCRIRIHLSNVGDNAHPDYGKEIIVERIINQSSSRYSLKSLDNRVERVVSTNKKDLDRLLSRFCIELENPLCWLSQDRARQFLHQMKPDKLYEIFMITSELILVNRRYETTTNSLKNLNMLLTKWKEQQKAKKANYEELKRILKAIENLEIAEHHYKQLKWWTLWLPIKEAQAKLRDAAIKYEKSKQSHEELKLKLDNRKEEARELEEDKTAKQMERAKIQSKSGQLTMQKKALIAKNREMHDKVNDIDRKITGIKKDIRSAESEVRHHEKALVELMGGVDRDIVGERAELQIQIDQYRHQEQSDSTQLSMLNARKQTILAERDRAYQTVREAQNEARALDADIKNVQREKEQAAKVAIDMMARFGPDTTKILEVLKINAHRFGKMPIGPIGRYIHVKDRRFVDPIEKVLQFDLGNYIVESPNDRRTFEQVIKHYNLRCDGIVVSKFSDYKIDTSRRAPSHDVLTIERVLEISDPTVFNYLIDSDHIETLMLIETDAEARDIMRNRPPQNVTKAYTATASEVMPARHGSYYRFYTNNYKARILTEVMSSHNNQADLDNRIAHLEAQKADANNKAVELKRETGKFADSIKEVDEEISALQKRMYRNEQQIKTVEAKMEQLETIVTRQTAIDNCRTALDENKKQLEVCRARIAELEVTKDTILMEIRQNQVEIDDKQAETNTVCQQVTEMDAIIAEVSTQISKFEIQTAEFARRFQFLEKNLVKHLAAQEAAQEALTEAEQKLETRDPDDTEIPDGASDPPDMDNVPEPDFILPKISAAKRKLTEYRARINGVHVSKTEVVEAKKAFLDASEKVEQQEKECAAFQESFERREALFNDVKRNLPAQLRKKFREFMSMRNYVGDLVVDHENARIEITVQTHKGAKPEDVSESESSDDEADISMDATPTKRSRRVREKKQKVKRELKESKEKGEGKNGKDKAKTLVQDLKGLSGGERSYTTACFVMALWSCVECPFRCLDEFDVFMDMINRRVVMELLSELARKHRHIQFFFFTPQGIQELDCGDVEVFTMNKVR</sequence>
<dbReference type="SUPFAM" id="SSF52540">
    <property type="entry name" value="P-loop containing nucleoside triphosphate hydrolases"/>
    <property type="match status" value="2"/>
</dbReference>
<comment type="similarity">
    <text evidence="3">Belongs to the SMC family. SMC6 subfamily.</text>
</comment>